<feature type="domain" description="RmlD-like substrate binding" evidence="3">
    <location>
        <begin position="6"/>
        <end position="288"/>
    </location>
</feature>
<dbReference type="Proteomes" id="UP000176723">
    <property type="component" value="Unassembled WGS sequence"/>
</dbReference>
<dbReference type="UniPathway" id="UPA00124"/>
<comment type="similarity">
    <text evidence="1 2">Belongs to the dTDP-4-dehydrorhamnose reductase family.</text>
</comment>
<gene>
    <name evidence="4" type="ORF">A3A65_04620</name>
</gene>
<keyword evidence="2" id="KW-0560">Oxidoreductase</keyword>
<name>A0A1G1W407_9BACT</name>
<evidence type="ECO:0000256" key="2">
    <source>
        <dbReference type="RuleBase" id="RU364082"/>
    </source>
</evidence>
<dbReference type="EC" id="1.1.1.133" evidence="2"/>
<evidence type="ECO:0000259" key="3">
    <source>
        <dbReference type="Pfam" id="PF04321"/>
    </source>
</evidence>
<dbReference type="Gene3D" id="3.90.25.10">
    <property type="entry name" value="UDP-galactose 4-epimerase, domain 1"/>
    <property type="match status" value="1"/>
</dbReference>
<sequence length="303" mass="33891">MLKKLKVIGTGMSGLVGTRIAELLGKKYSFTNLDLTTGVDLTLESNVTKAMGEAEGGVVLHLAAFTDVDAANSQQGDREGICYKLNVLGTRYVAQWCARTEKYLIHISTDFIFDGRKMSAYTEEDVPHPIEWYGRTKYLAEKEVQRAHVKYAILRIAFPFRTAYAQKTDLVRSILHGLENDTLYPMFSDQLITPTFIDDIATAVDSVISQKPQGIFHIVGSTSLSPYLLAKKIAKTFGFGQNQVKKGSLSEYLKNSRRPYQRRLSLSNRKAKTDLGIVMLDIDRALARLKSQIHTSTTQTKGR</sequence>
<dbReference type="InterPro" id="IPR036291">
    <property type="entry name" value="NAD(P)-bd_dom_sf"/>
</dbReference>
<organism evidence="4 5">
    <name type="scientific">Candidatus Chisholmbacteria bacterium RIFCSPLOWO2_01_FULL_49_14</name>
    <dbReference type="NCBI Taxonomy" id="1797593"/>
    <lineage>
        <taxon>Bacteria</taxon>
        <taxon>Candidatus Chisholmiibacteriota</taxon>
    </lineage>
</organism>
<dbReference type="PANTHER" id="PTHR10491:SF4">
    <property type="entry name" value="METHIONINE ADENOSYLTRANSFERASE 2 SUBUNIT BETA"/>
    <property type="match status" value="1"/>
</dbReference>
<evidence type="ECO:0000256" key="1">
    <source>
        <dbReference type="ARBA" id="ARBA00010944"/>
    </source>
</evidence>
<dbReference type="SUPFAM" id="SSF51735">
    <property type="entry name" value="NAD(P)-binding Rossmann-fold domains"/>
    <property type="match status" value="1"/>
</dbReference>
<comment type="pathway">
    <text evidence="2">Carbohydrate biosynthesis; dTDP-L-rhamnose biosynthesis.</text>
</comment>
<comment type="caution">
    <text evidence="4">The sequence shown here is derived from an EMBL/GenBank/DDBJ whole genome shotgun (WGS) entry which is preliminary data.</text>
</comment>
<dbReference type="GO" id="GO:0008831">
    <property type="term" value="F:dTDP-4-dehydrorhamnose reductase activity"/>
    <property type="evidence" value="ECO:0007669"/>
    <property type="project" value="UniProtKB-EC"/>
</dbReference>
<accession>A0A1G1W407</accession>
<dbReference type="InterPro" id="IPR029903">
    <property type="entry name" value="RmlD-like-bd"/>
</dbReference>
<dbReference type="STRING" id="1797593.A3A65_04620"/>
<evidence type="ECO:0000313" key="5">
    <source>
        <dbReference type="Proteomes" id="UP000176723"/>
    </source>
</evidence>
<keyword evidence="2" id="KW-0521">NADP</keyword>
<dbReference type="Gene3D" id="3.40.50.720">
    <property type="entry name" value="NAD(P)-binding Rossmann-like Domain"/>
    <property type="match status" value="1"/>
</dbReference>
<dbReference type="InterPro" id="IPR005913">
    <property type="entry name" value="dTDP_dehydrorham_reduct"/>
</dbReference>
<reference evidence="4 5" key="1">
    <citation type="journal article" date="2016" name="Nat. Commun.">
        <title>Thousands of microbial genomes shed light on interconnected biogeochemical processes in an aquifer system.</title>
        <authorList>
            <person name="Anantharaman K."/>
            <person name="Brown C.T."/>
            <person name="Hug L.A."/>
            <person name="Sharon I."/>
            <person name="Castelle C.J."/>
            <person name="Probst A.J."/>
            <person name="Thomas B.C."/>
            <person name="Singh A."/>
            <person name="Wilkins M.J."/>
            <person name="Karaoz U."/>
            <person name="Brodie E.L."/>
            <person name="Williams K.H."/>
            <person name="Hubbard S.S."/>
            <person name="Banfield J.F."/>
        </authorList>
    </citation>
    <scope>NUCLEOTIDE SEQUENCE [LARGE SCALE GENOMIC DNA]</scope>
</reference>
<protein>
    <recommendedName>
        <fullName evidence="2">dTDP-4-dehydrorhamnose reductase</fullName>
        <ecNumber evidence="2">1.1.1.133</ecNumber>
    </recommendedName>
</protein>
<dbReference type="EMBL" id="MHCL01000003">
    <property type="protein sequence ID" value="OGY22409.1"/>
    <property type="molecule type" value="Genomic_DNA"/>
</dbReference>
<dbReference type="AlphaFoldDB" id="A0A1G1W407"/>
<evidence type="ECO:0000313" key="4">
    <source>
        <dbReference type="EMBL" id="OGY22409.1"/>
    </source>
</evidence>
<dbReference type="Pfam" id="PF04321">
    <property type="entry name" value="RmlD_sub_bind"/>
    <property type="match status" value="1"/>
</dbReference>
<dbReference type="PANTHER" id="PTHR10491">
    <property type="entry name" value="DTDP-4-DEHYDRORHAMNOSE REDUCTASE"/>
    <property type="match status" value="1"/>
</dbReference>
<comment type="function">
    <text evidence="2">Catalyzes the reduction of dTDP-6-deoxy-L-lyxo-4-hexulose to yield dTDP-L-rhamnose.</text>
</comment>
<dbReference type="CDD" id="cd05254">
    <property type="entry name" value="dTDP_HR_like_SDR_e"/>
    <property type="match status" value="1"/>
</dbReference>
<dbReference type="GO" id="GO:0019305">
    <property type="term" value="P:dTDP-rhamnose biosynthetic process"/>
    <property type="evidence" value="ECO:0007669"/>
    <property type="project" value="UniProtKB-UniPathway"/>
</dbReference>
<proteinExistence type="inferred from homology"/>